<proteinExistence type="predicted"/>
<dbReference type="EMBL" id="JXJN01006755">
    <property type="status" value="NOT_ANNOTATED_CDS"/>
    <property type="molecule type" value="Genomic_DNA"/>
</dbReference>
<protein>
    <submittedName>
        <fullName evidence="1">Uncharacterized protein</fullName>
    </submittedName>
</protein>
<keyword evidence="2" id="KW-1185">Reference proteome</keyword>
<organism evidence="1 2">
    <name type="scientific">Glossina palpalis gambiensis</name>
    <dbReference type="NCBI Taxonomy" id="67801"/>
    <lineage>
        <taxon>Eukaryota</taxon>
        <taxon>Metazoa</taxon>
        <taxon>Ecdysozoa</taxon>
        <taxon>Arthropoda</taxon>
        <taxon>Hexapoda</taxon>
        <taxon>Insecta</taxon>
        <taxon>Pterygota</taxon>
        <taxon>Neoptera</taxon>
        <taxon>Endopterygota</taxon>
        <taxon>Diptera</taxon>
        <taxon>Brachycera</taxon>
        <taxon>Muscomorpha</taxon>
        <taxon>Hippoboscoidea</taxon>
        <taxon>Glossinidae</taxon>
        <taxon>Glossina</taxon>
    </lineage>
</organism>
<sequence length="76" mass="8369">MNHFNRNSPFMPPSTAYDDESNENILLKGQTNILAFYCKYQSGNTASTAGMADFAAISSCCLVRQPCCERSFQSSS</sequence>
<accession>A0A1B0B0G4</accession>
<dbReference type="Proteomes" id="UP000092460">
    <property type="component" value="Unassembled WGS sequence"/>
</dbReference>
<reference evidence="2" key="1">
    <citation type="submission" date="2015-01" db="EMBL/GenBank/DDBJ databases">
        <authorList>
            <person name="Aksoy S."/>
            <person name="Warren W."/>
            <person name="Wilson R.K."/>
        </authorList>
    </citation>
    <scope>NUCLEOTIDE SEQUENCE [LARGE SCALE GENOMIC DNA]</scope>
    <source>
        <strain evidence="2">IAEA</strain>
    </source>
</reference>
<reference evidence="1" key="2">
    <citation type="submission" date="2020-05" db="UniProtKB">
        <authorList>
            <consortium name="EnsemblMetazoa"/>
        </authorList>
    </citation>
    <scope>IDENTIFICATION</scope>
    <source>
        <strain evidence="1">IAEA</strain>
    </source>
</reference>
<dbReference type="AlphaFoldDB" id="A0A1B0B0G4"/>
<evidence type="ECO:0000313" key="1">
    <source>
        <dbReference type="EnsemblMetazoa" id="GPPI014786-PA"/>
    </source>
</evidence>
<evidence type="ECO:0000313" key="2">
    <source>
        <dbReference type="Proteomes" id="UP000092460"/>
    </source>
</evidence>
<name>A0A1B0B0G4_9MUSC</name>
<dbReference type="EnsemblMetazoa" id="GPPI014786-RA">
    <property type="protein sequence ID" value="GPPI014786-PA"/>
    <property type="gene ID" value="GPPI014786"/>
</dbReference>
<dbReference type="VEuPathDB" id="VectorBase:GPPI014786"/>